<evidence type="ECO:0008006" key="4">
    <source>
        <dbReference type="Google" id="ProtNLM"/>
    </source>
</evidence>
<dbReference type="GO" id="GO:0005886">
    <property type="term" value="C:plasma membrane"/>
    <property type="evidence" value="ECO:0007669"/>
    <property type="project" value="InterPro"/>
</dbReference>
<keyword evidence="3" id="KW-1185">Reference proteome</keyword>
<dbReference type="AlphaFoldDB" id="A0A8X7WNS9"/>
<organism evidence="2 3">
    <name type="scientific">Brassica carinata</name>
    <name type="common">Ethiopian mustard</name>
    <name type="synonym">Abyssinian cabbage</name>
    <dbReference type="NCBI Taxonomy" id="52824"/>
    <lineage>
        <taxon>Eukaryota</taxon>
        <taxon>Viridiplantae</taxon>
        <taxon>Streptophyta</taxon>
        <taxon>Embryophyta</taxon>
        <taxon>Tracheophyta</taxon>
        <taxon>Spermatophyta</taxon>
        <taxon>Magnoliopsida</taxon>
        <taxon>eudicotyledons</taxon>
        <taxon>Gunneridae</taxon>
        <taxon>Pentapetalae</taxon>
        <taxon>rosids</taxon>
        <taxon>malvids</taxon>
        <taxon>Brassicales</taxon>
        <taxon>Brassicaceae</taxon>
        <taxon>Brassiceae</taxon>
        <taxon>Brassica</taxon>
    </lineage>
</organism>
<comment type="caution">
    <text evidence="2">The sequence shown here is derived from an EMBL/GenBank/DDBJ whole genome shotgun (WGS) entry which is preliminary data.</text>
</comment>
<dbReference type="PANTHER" id="PTHR33312:SF21">
    <property type="entry name" value="MEMBRANE-ASSOCIATED KINASE REGULATOR 3-RELATED"/>
    <property type="match status" value="1"/>
</dbReference>
<feature type="region of interest" description="Disordered" evidence="1">
    <location>
        <begin position="160"/>
        <end position="214"/>
    </location>
</feature>
<proteinExistence type="predicted"/>
<evidence type="ECO:0000313" key="3">
    <source>
        <dbReference type="Proteomes" id="UP000886595"/>
    </source>
</evidence>
<dbReference type="InterPro" id="IPR039620">
    <property type="entry name" value="BKI1/MAKR1/3/4"/>
</dbReference>
<protein>
    <recommendedName>
        <fullName evidence="4">Membrane-associated kinase regulator 3</fullName>
    </recommendedName>
</protein>
<accession>A0A8X7WNS9</accession>
<dbReference type="OrthoDB" id="1938320at2759"/>
<feature type="compositionally biased region" description="Low complexity" evidence="1">
    <location>
        <begin position="269"/>
        <end position="285"/>
    </location>
</feature>
<sequence>MSKDCDDDYIDMEINLSSSPSSSFISFDVTSSPPQSREFEFQMCSSAVSSGESTTSPADDLFYKGQLLPLHLPPRLQMVQKLLASSSIAAKDTPTSPRAAAFLPGRFSSSEIEVRSQDELKRFIESNVNLEKSKKIKQSSITQKLKASRAYIRSLFSKPGCSDSSEIKNSKSSKNKNPLGKQDQSSPLSHRRSFSGVIQKHSPAKCSSSLSSSSRSSLSSSFSFGSNGSLDLQTLMRSSNASSEVDNSIEGAIKHCKQSFTTRKSNVAESELSSSRTSVSTCGDN</sequence>
<dbReference type="PANTHER" id="PTHR33312">
    <property type="entry name" value="MEMBRANE-ASSOCIATED KINASE REGULATOR 4-RELATED"/>
    <property type="match status" value="1"/>
</dbReference>
<name>A0A8X7WNS9_BRACI</name>
<dbReference type="GO" id="GO:0019210">
    <property type="term" value="F:kinase inhibitor activity"/>
    <property type="evidence" value="ECO:0007669"/>
    <property type="project" value="InterPro"/>
</dbReference>
<gene>
    <name evidence="2" type="ORF">Bca52824_003780</name>
</gene>
<evidence type="ECO:0000313" key="2">
    <source>
        <dbReference type="EMBL" id="KAG2332600.1"/>
    </source>
</evidence>
<evidence type="ECO:0000256" key="1">
    <source>
        <dbReference type="SAM" id="MobiDB-lite"/>
    </source>
</evidence>
<dbReference type="EMBL" id="JAAMPC010000001">
    <property type="protein sequence ID" value="KAG2332600.1"/>
    <property type="molecule type" value="Genomic_DNA"/>
</dbReference>
<feature type="region of interest" description="Disordered" evidence="1">
    <location>
        <begin position="262"/>
        <end position="285"/>
    </location>
</feature>
<dbReference type="Proteomes" id="UP000886595">
    <property type="component" value="Unassembled WGS sequence"/>
</dbReference>
<reference evidence="2 3" key="1">
    <citation type="submission" date="2020-02" db="EMBL/GenBank/DDBJ databases">
        <authorList>
            <person name="Ma Q."/>
            <person name="Huang Y."/>
            <person name="Song X."/>
            <person name="Pei D."/>
        </authorList>
    </citation>
    <scope>NUCLEOTIDE SEQUENCE [LARGE SCALE GENOMIC DNA]</scope>
    <source>
        <strain evidence="2">Sxm20200214</strain>
        <tissue evidence="2">Leaf</tissue>
    </source>
</reference>